<feature type="chain" id="PRO_5041211150" evidence="1">
    <location>
        <begin position="22"/>
        <end position="89"/>
    </location>
</feature>
<dbReference type="Proteomes" id="UP001165413">
    <property type="component" value="Unassembled WGS sequence"/>
</dbReference>
<evidence type="ECO:0000256" key="1">
    <source>
        <dbReference type="SAM" id="SignalP"/>
    </source>
</evidence>
<name>A0AA41X760_9ALTE</name>
<keyword evidence="1" id="KW-0732">Signal</keyword>
<comment type="caution">
    <text evidence="2">The sequence shown here is derived from an EMBL/GenBank/DDBJ whole genome shotgun (WGS) entry which is preliminary data.</text>
</comment>
<evidence type="ECO:0000313" key="2">
    <source>
        <dbReference type="EMBL" id="MCP3429824.1"/>
    </source>
</evidence>
<feature type="non-terminal residue" evidence="2">
    <location>
        <position position="89"/>
    </location>
</feature>
<dbReference type="SUPFAM" id="SSF56935">
    <property type="entry name" value="Porins"/>
    <property type="match status" value="1"/>
</dbReference>
<accession>A0AA41X760</accession>
<keyword evidence="3" id="KW-1185">Reference proteome</keyword>
<dbReference type="AlphaFoldDB" id="A0AA41X760"/>
<sequence>MNKTRTALFSLIVLSSPSVFADGPDFERMVVYGRQSDLIGDSISASEGVIGYGDIEIRPIARAGEILEFVPGMVVTQHSGSGKANQYFL</sequence>
<organism evidence="2 3">
    <name type="scientific">Opacimonas viscosa</name>
    <dbReference type="NCBI Taxonomy" id="2961944"/>
    <lineage>
        <taxon>Bacteria</taxon>
        <taxon>Pseudomonadati</taxon>
        <taxon>Pseudomonadota</taxon>
        <taxon>Gammaproteobacteria</taxon>
        <taxon>Alteromonadales</taxon>
        <taxon>Alteromonadaceae</taxon>
        <taxon>Opacimonas</taxon>
    </lineage>
</organism>
<evidence type="ECO:0000313" key="3">
    <source>
        <dbReference type="Proteomes" id="UP001165413"/>
    </source>
</evidence>
<protein>
    <submittedName>
        <fullName evidence="2">TonB-dependent receptor</fullName>
    </submittedName>
</protein>
<feature type="signal peptide" evidence="1">
    <location>
        <begin position="1"/>
        <end position="21"/>
    </location>
</feature>
<dbReference type="EMBL" id="JANATA010000103">
    <property type="protein sequence ID" value="MCP3429824.1"/>
    <property type="molecule type" value="Genomic_DNA"/>
</dbReference>
<reference evidence="2" key="1">
    <citation type="submission" date="2022-07" db="EMBL/GenBank/DDBJ databases">
        <title>Characterization of the Novel Bacterium Alteromonas immobilis LMIT006 and Alteromonas gregis LMIT007.</title>
        <authorList>
            <person name="Lin X."/>
        </authorList>
    </citation>
    <scope>NUCLEOTIDE SEQUENCE</scope>
    <source>
        <strain evidence="2">LMIT007</strain>
    </source>
</reference>
<keyword evidence="2" id="KW-0675">Receptor</keyword>
<proteinExistence type="predicted"/>
<gene>
    <name evidence="2" type="ORF">NLF92_12865</name>
</gene>